<dbReference type="Proteomes" id="UP000305681">
    <property type="component" value="Unassembled WGS sequence"/>
</dbReference>
<name>A0A5C4NY05_9BURK</name>
<organism evidence="1 2">
    <name type="scientific">Janthinobacterium lividum</name>
    <dbReference type="NCBI Taxonomy" id="29581"/>
    <lineage>
        <taxon>Bacteria</taxon>
        <taxon>Pseudomonadati</taxon>
        <taxon>Pseudomonadota</taxon>
        <taxon>Betaproteobacteria</taxon>
        <taxon>Burkholderiales</taxon>
        <taxon>Oxalobacteraceae</taxon>
        <taxon>Janthinobacterium</taxon>
    </lineage>
</organism>
<proteinExistence type="predicted"/>
<sequence>MGWFSWKKKASVPEISFEACIRSQSKQSKTLSYDLQGRQADAVRLQHPYLYHVTDVPTAEAIVKQQQLQGAFAYVTLSQGLQGALSQAERTGCVLVFRFHGQAIVGPAPLVKAKEVAYHHVGSEGYVETFIAHGTEALLELIAISFRGEAPIYDVAWVLDKPVFVRIQP</sequence>
<comment type="caution">
    <text evidence="1">The sequence shown here is derived from an EMBL/GenBank/DDBJ whole genome shotgun (WGS) entry which is preliminary data.</text>
</comment>
<dbReference type="RefSeq" id="WP_139089529.1">
    <property type="nucleotide sequence ID" value="NZ_VDGE01000001.1"/>
</dbReference>
<accession>A0A5C4NY05</accession>
<evidence type="ECO:0000313" key="1">
    <source>
        <dbReference type="EMBL" id="TNC78378.1"/>
    </source>
</evidence>
<evidence type="ECO:0000313" key="2">
    <source>
        <dbReference type="Proteomes" id="UP000305681"/>
    </source>
</evidence>
<reference evidence="1 2" key="1">
    <citation type="submission" date="2019-06" db="EMBL/GenBank/DDBJ databases">
        <title>Genome sequence of Janthinobacterium lividum UCD_MED1.</title>
        <authorList>
            <person name="De Leon M.E."/>
            <person name="Jospin G."/>
        </authorList>
    </citation>
    <scope>NUCLEOTIDE SEQUENCE [LARGE SCALE GENOMIC DNA]</scope>
    <source>
        <strain evidence="1 2">UCD_MED1</strain>
    </source>
</reference>
<gene>
    <name evidence="1" type="ORF">FHI69_03550</name>
</gene>
<dbReference type="AlphaFoldDB" id="A0A5C4NY05"/>
<dbReference type="EMBL" id="VDGE01000001">
    <property type="protein sequence ID" value="TNC78378.1"/>
    <property type="molecule type" value="Genomic_DNA"/>
</dbReference>
<protein>
    <submittedName>
        <fullName evidence="1">Uncharacterized protein</fullName>
    </submittedName>
</protein>